<dbReference type="Pfam" id="PF02909">
    <property type="entry name" value="TetR_C_1"/>
    <property type="match status" value="1"/>
</dbReference>
<feature type="domain" description="HTH tetR-type" evidence="5">
    <location>
        <begin position="33"/>
        <end position="93"/>
    </location>
</feature>
<keyword evidence="7" id="KW-1185">Reference proteome</keyword>
<dbReference type="SUPFAM" id="SSF48498">
    <property type="entry name" value="Tetracyclin repressor-like, C-terminal domain"/>
    <property type="match status" value="1"/>
</dbReference>
<dbReference type="GO" id="GO:0000976">
    <property type="term" value="F:transcription cis-regulatory region binding"/>
    <property type="evidence" value="ECO:0007669"/>
    <property type="project" value="TreeGrafter"/>
</dbReference>
<dbReference type="InterPro" id="IPR009057">
    <property type="entry name" value="Homeodomain-like_sf"/>
</dbReference>
<name>A0A0P4QZE3_9ACTN</name>
<dbReference type="AlphaFoldDB" id="A0A0P4QZE3"/>
<dbReference type="RefSeq" id="WP_042147269.1">
    <property type="nucleotide sequence ID" value="NZ_BBNO01000001.1"/>
</dbReference>
<dbReference type="PANTHER" id="PTHR30055">
    <property type="entry name" value="HTH-TYPE TRANSCRIPTIONAL REGULATOR RUTR"/>
    <property type="match status" value="1"/>
</dbReference>
<organism evidence="6 7">
    <name type="scientific">Streptomyces lydicamycinicus</name>
    <dbReference type="NCBI Taxonomy" id="1546107"/>
    <lineage>
        <taxon>Bacteria</taxon>
        <taxon>Bacillati</taxon>
        <taxon>Actinomycetota</taxon>
        <taxon>Actinomycetes</taxon>
        <taxon>Kitasatosporales</taxon>
        <taxon>Streptomycetaceae</taxon>
        <taxon>Streptomyces</taxon>
    </lineage>
</organism>
<dbReference type="GO" id="GO:0003700">
    <property type="term" value="F:DNA-binding transcription factor activity"/>
    <property type="evidence" value="ECO:0007669"/>
    <property type="project" value="TreeGrafter"/>
</dbReference>
<dbReference type="Gene3D" id="1.10.10.60">
    <property type="entry name" value="Homeodomain-like"/>
    <property type="match status" value="1"/>
</dbReference>
<evidence type="ECO:0000313" key="6">
    <source>
        <dbReference type="EMBL" id="GAO05786.1"/>
    </source>
</evidence>
<keyword evidence="3" id="KW-0804">Transcription</keyword>
<evidence type="ECO:0000313" key="7">
    <source>
        <dbReference type="Proteomes" id="UP000048965"/>
    </source>
</evidence>
<dbReference type="Proteomes" id="UP000048965">
    <property type="component" value="Unassembled WGS sequence"/>
</dbReference>
<dbReference type="InterPro" id="IPR004111">
    <property type="entry name" value="Repressor_TetR_C"/>
</dbReference>
<evidence type="ECO:0000256" key="2">
    <source>
        <dbReference type="ARBA" id="ARBA00023125"/>
    </source>
</evidence>
<dbReference type="Gene3D" id="1.10.357.10">
    <property type="entry name" value="Tetracycline Repressor, domain 2"/>
    <property type="match status" value="1"/>
</dbReference>
<feature type="DNA-binding region" description="H-T-H motif" evidence="4">
    <location>
        <begin position="56"/>
        <end position="75"/>
    </location>
</feature>
<dbReference type="InterPro" id="IPR036271">
    <property type="entry name" value="Tet_transcr_reg_TetR-rel_C_sf"/>
</dbReference>
<evidence type="ECO:0000259" key="5">
    <source>
        <dbReference type="PROSITE" id="PS50977"/>
    </source>
</evidence>
<gene>
    <name evidence="6" type="ORF">TPA0598_01_01550</name>
</gene>
<dbReference type="SUPFAM" id="SSF46689">
    <property type="entry name" value="Homeodomain-like"/>
    <property type="match status" value="1"/>
</dbReference>
<keyword evidence="2 4" id="KW-0238">DNA-binding</keyword>
<reference evidence="7" key="1">
    <citation type="submission" date="2014-09" db="EMBL/GenBank/DDBJ databases">
        <title>Whole genome shotgun sequence of Streptomyces sp. NBRC 110027.</title>
        <authorList>
            <person name="Komaki H."/>
            <person name="Ichikawa N."/>
            <person name="Katano-Makiyama Y."/>
            <person name="Hosoyama A."/>
            <person name="Hashimoto M."/>
            <person name="Uohara A."/>
            <person name="Kitahashi Y."/>
            <person name="Ohji S."/>
            <person name="Kimura A."/>
            <person name="Yamazoe A."/>
            <person name="Igarashi Y."/>
            <person name="Fujita N."/>
        </authorList>
    </citation>
    <scope>NUCLEOTIDE SEQUENCE [LARGE SCALE GENOMIC DNA]</scope>
    <source>
        <strain evidence="7">NBRC 110027</strain>
    </source>
</reference>
<dbReference type="InterPro" id="IPR001647">
    <property type="entry name" value="HTH_TetR"/>
</dbReference>
<dbReference type="InterPro" id="IPR050109">
    <property type="entry name" value="HTH-type_TetR-like_transc_reg"/>
</dbReference>
<protein>
    <submittedName>
        <fullName evidence="6">Putative TetR family transcriptional regulator</fullName>
    </submittedName>
</protein>
<dbReference type="PROSITE" id="PS50977">
    <property type="entry name" value="HTH_TETR_2"/>
    <property type="match status" value="1"/>
</dbReference>
<evidence type="ECO:0000256" key="3">
    <source>
        <dbReference type="ARBA" id="ARBA00023163"/>
    </source>
</evidence>
<evidence type="ECO:0000256" key="1">
    <source>
        <dbReference type="ARBA" id="ARBA00023015"/>
    </source>
</evidence>
<comment type="caution">
    <text evidence="6">The sequence shown here is derived from an EMBL/GenBank/DDBJ whole genome shotgun (WGS) entry which is preliminary data.</text>
</comment>
<keyword evidence="1" id="KW-0805">Transcription regulation</keyword>
<sequence length="256" mass="27443">MTTTEHSGSGDVSRSLELLWGLGDRPSRGPKPGLTLDRIVTTAVAVADADGLGALSMRRVATDLGVGTMSLYRYIPGKAELLDLMLDKVAEFDTDAHPDPAAGWRPAMEALAHASRRQYHRHPWLLQVDQARPLLGPNALDSLEYSVRALAGTGLTDREKMHVLVSFGGFLTGIARTELHSALAEKRTGISNADFWQSQEPVLSRAMLSGRYPALAALDEDTFAEGDAPVFELGLAALLDGFAALIAARTARTDAP</sequence>
<dbReference type="OrthoDB" id="2570341at2"/>
<reference evidence="6 7" key="2">
    <citation type="journal article" date="2015" name="Stand. Genomic Sci.">
        <title>Draft genome sequence of marine-derived Streptomyces sp. TP-A0598, a producer of anti-MRSA antibiotic lydicamycins.</title>
        <authorList>
            <person name="Komaki H."/>
            <person name="Ichikawa N."/>
            <person name="Hosoyama A."/>
            <person name="Fujita N."/>
            <person name="Igarashi Y."/>
        </authorList>
    </citation>
    <scope>NUCLEOTIDE SEQUENCE [LARGE SCALE GENOMIC DNA]</scope>
    <source>
        <strain evidence="6 7">NBRC 110027</strain>
    </source>
</reference>
<dbReference type="GO" id="GO:0045892">
    <property type="term" value="P:negative regulation of DNA-templated transcription"/>
    <property type="evidence" value="ECO:0007669"/>
    <property type="project" value="InterPro"/>
</dbReference>
<accession>A0A0P4QZE3</accession>
<dbReference type="EMBL" id="BBNO01000001">
    <property type="protein sequence ID" value="GAO05786.1"/>
    <property type="molecule type" value="Genomic_DNA"/>
</dbReference>
<dbReference type="Pfam" id="PF00440">
    <property type="entry name" value="TetR_N"/>
    <property type="match status" value="1"/>
</dbReference>
<dbReference type="PANTHER" id="PTHR30055:SF151">
    <property type="entry name" value="TRANSCRIPTIONAL REGULATORY PROTEIN"/>
    <property type="match status" value="1"/>
</dbReference>
<evidence type="ECO:0000256" key="4">
    <source>
        <dbReference type="PROSITE-ProRule" id="PRU00335"/>
    </source>
</evidence>
<proteinExistence type="predicted"/>